<feature type="transmembrane region" description="Helical" evidence="1">
    <location>
        <begin position="17"/>
        <end position="36"/>
    </location>
</feature>
<keyword evidence="1" id="KW-0472">Membrane</keyword>
<dbReference type="EMBL" id="MUZR01000026">
    <property type="protein sequence ID" value="OOC10031.1"/>
    <property type="molecule type" value="Genomic_DNA"/>
</dbReference>
<proteinExistence type="predicted"/>
<reference evidence="2 3" key="1">
    <citation type="submission" date="2017-02" db="EMBL/GenBank/DDBJ databases">
        <title>Genomic diversity within the haloalkaliphilic genus Thioalkalivibrio.</title>
        <authorList>
            <person name="Ahn A.-C."/>
            <person name="Meier-Kolthoff J."/>
            <person name="Overmars L."/>
            <person name="Richter M."/>
            <person name="Woyke T."/>
            <person name="Sorokin D.Y."/>
            <person name="Muyzer G."/>
        </authorList>
    </citation>
    <scope>NUCLEOTIDE SEQUENCE [LARGE SCALE GENOMIC DNA]</scope>
    <source>
        <strain evidence="2 3">HL17</strain>
    </source>
</reference>
<keyword evidence="1" id="KW-0812">Transmembrane</keyword>
<dbReference type="OrthoDB" id="89469at2"/>
<dbReference type="STRING" id="252474.B1A74_07930"/>
<feature type="transmembrane region" description="Helical" evidence="1">
    <location>
        <begin position="81"/>
        <end position="97"/>
    </location>
</feature>
<keyword evidence="1" id="KW-1133">Transmembrane helix</keyword>
<protein>
    <submittedName>
        <fullName evidence="2">Uncharacterized protein</fullName>
    </submittedName>
</protein>
<evidence type="ECO:0000313" key="2">
    <source>
        <dbReference type="EMBL" id="OOC10031.1"/>
    </source>
</evidence>
<feature type="transmembrane region" description="Helical" evidence="1">
    <location>
        <begin position="104"/>
        <end position="122"/>
    </location>
</feature>
<dbReference type="AlphaFoldDB" id="A0A1V2ZYC2"/>
<accession>A0A1V2ZYC2</accession>
<sequence length="158" mass="17010">MWSSAAVRRSDEPGNTVPVLLGLVPLLPGALIYIGFRPETLIFVSWLESAGLGELYRFLRALLGPAAGLMPDWAIYNLPNGLWAFAVFAVIAVIWPLRSLAGGFYLSIGILLTWGLEVLQRFGLMPGTFDPGDLAMMALLGGAGLLTGVVLRTRRAPE</sequence>
<organism evidence="2 3">
    <name type="scientific">Thioalkalivibrio halophilus</name>
    <dbReference type="NCBI Taxonomy" id="252474"/>
    <lineage>
        <taxon>Bacteria</taxon>
        <taxon>Pseudomonadati</taxon>
        <taxon>Pseudomonadota</taxon>
        <taxon>Gammaproteobacteria</taxon>
        <taxon>Chromatiales</taxon>
        <taxon>Ectothiorhodospiraceae</taxon>
        <taxon>Thioalkalivibrio</taxon>
    </lineage>
</organism>
<evidence type="ECO:0000313" key="3">
    <source>
        <dbReference type="Proteomes" id="UP000189177"/>
    </source>
</evidence>
<keyword evidence="3" id="KW-1185">Reference proteome</keyword>
<dbReference type="Proteomes" id="UP000189177">
    <property type="component" value="Unassembled WGS sequence"/>
</dbReference>
<gene>
    <name evidence="2" type="ORF">B1A74_07930</name>
</gene>
<feature type="transmembrane region" description="Helical" evidence="1">
    <location>
        <begin position="134"/>
        <end position="151"/>
    </location>
</feature>
<comment type="caution">
    <text evidence="2">The sequence shown here is derived from an EMBL/GenBank/DDBJ whole genome shotgun (WGS) entry which is preliminary data.</text>
</comment>
<evidence type="ECO:0000256" key="1">
    <source>
        <dbReference type="SAM" id="Phobius"/>
    </source>
</evidence>
<name>A0A1V2ZYC2_9GAMM</name>